<dbReference type="SUPFAM" id="SSF81383">
    <property type="entry name" value="F-box domain"/>
    <property type="match status" value="1"/>
</dbReference>
<dbReference type="Proteomes" id="UP001341840">
    <property type="component" value="Unassembled WGS sequence"/>
</dbReference>
<organism evidence="2 3">
    <name type="scientific">Stylosanthes scabra</name>
    <dbReference type="NCBI Taxonomy" id="79078"/>
    <lineage>
        <taxon>Eukaryota</taxon>
        <taxon>Viridiplantae</taxon>
        <taxon>Streptophyta</taxon>
        <taxon>Embryophyta</taxon>
        <taxon>Tracheophyta</taxon>
        <taxon>Spermatophyta</taxon>
        <taxon>Magnoliopsida</taxon>
        <taxon>eudicotyledons</taxon>
        <taxon>Gunneridae</taxon>
        <taxon>Pentapetalae</taxon>
        <taxon>rosids</taxon>
        <taxon>fabids</taxon>
        <taxon>Fabales</taxon>
        <taxon>Fabaceae</taxon>
        <taxon>Papilionoideae</taxon>
        <taxon>50 kb inversion clade</taxon>
        <taxon>dalbergioids sensu lato</taxon>
        <taxon>Dalbergieae</taxon>
        <taxon>Pterocarpus clade</taxon>
        <taxon>Stylosanthes</taxon>
    </lineage>
</organism>
<reference evidence="2 3" key="1">
    <citation type="journal article" date="2023" name="Plants (Basel)">
        <title>Bridging the Gap: Combining Genomics and Transcriptomics Approaches to Understand Stylosanthes scabra, an Orphan Legume from the Brazilian Caatinga.</title>
        <authorList>
            <person name="Ferreira-Neto J.R.C."/>
            <person name="da Silva M.D."/>
            <person name="Binneck E."/>
            <person name="de Melo N.F."/>
            <person name="da Silva R.H."/>
            <person name="de Melo A.L.T.M."/>
            <person name="Pandolfi V."/>
            <person name="Bustamante F.O."/>
            <person name="Brasileiro-Vidal A.C."/>
            <person name="Benko-Iseppon A.M."/>
        </authorList>
    </citation>
    <scope>NUCLEOTIDE SEQUENCE [LARGE SCALE GENOMIC DNA]</scope>
    <source>
        <tissue evidence="2">Leaves</tissue>
    </source>
</reference>
<gene>
    <name evidence="2" type="ORF">PIB30_001366</name>
</gene>
<dbReference type="PANTHER" id="PTHR31672">
    <property type="entry name" value="BNACNNG10540D PROTEIN"/>
    <property type="match status" value="1"/>
</dbReference>
<accession>A0ABU6Y196</accession>
<dbReference type="InterPro" id="IPR001810">
    <property type="entry name" value="F-box_dom"/>
</dbReference>
<dbReference type="InterPro" id="IPR036047">
    <property type="entry name" value="F-box-like_dom_sf"/>
</dbReference>
<proteinExistence type="predicted"/>
<sequence>MAMLHQTLPDDIILEILSRADSVVIGRSRTLSKFWNEALWAPEFVLRHTMSQTRKHKSVIVHASYLHAREKIDSLIRILPSTGTRTYVALPTKLTGSGAFNLVGCENGMLCITEKGHGNNANILLYSMLTQSENLISYPAKVTQRNKVLMYAFTYHPMTLDYCNFHGFQKNVGDRLWGYTIYSSNTKQWSNVVACHGDLSTMGNKYCSNLGTIYWIKFASNQSNHAESVVAYSVTLDQFNNYIIPYKRRGGKHALIKYKGNVCLANIVNDNGRQHTTTLWTVSSIVDQTFKWKATLKISNLRRYVNPFFFIKSDLVCITDDCRDTHGELDAIILSRFQTNQPFARHHILCGGCGHQLQIKYVDEIVPSIYPV</sequence>
<comment type="caution">
    <text evidence="2">The sequence shown here is derived from an EMBL/GenBank/DDBJ whole genome shotgun (WGS) entry which is preliminary data.</text>
</comment>
<dbReference type="InterPro" id="IPR050796">
    <property type="entry name" value="SCF_F-box_component"/>
</dbReference>
<evidence type="ECO:0000313" key="3">
    <source>
        <dbReference type="Proteomes" id="UP001341840"/>
    </source>
</evidence>
<protein>
    <recommendedName>
        <fullName evidence="1">F-box domain-containing protein</fullName>
    </recommendedName>
</protein>
<dbReference type="EMBL" id="JASCZI010241658">
    <property type="protein sequence ID" value="MED6203671.1"/>
    <property type="molecule type" value="Genomic_DNA"/>
</dbReference>
<evidence type="ECO:0000259" key="1">
    <source>
        <dbReference type="SMART" id="SM00256"/>
    </source>
</evidence>
<evidence type="ECO:0000313" key="2">
    <source>
        <dbReference type="EMBL" id="MED6203671.1"/>
    </source>
</evidence>
<name>A0ABU6Y196_9FABA</name>
<feature type="domain" description="F-box" evidence="1">
    <location>
        <begin position="8"/>
        <end position="48"/>
    </location>
</feature>
<dbReference type="PANTHER" id="PTHR31672:SF13">
    <property type="entry name" value="F-BOX PROTEIN CPR30-LIKE"/>
    <property type="match status" value="1"/>
</dbReference>
<keyword evidence="3" id="KW-1185">Reference proteome</keyword>
<dbReference type="SMART" id="SM00256">
    <property type="entry name" value="FBOX"/>
    <property type="match status" value="1"/>
</dbReference>